<organism evidence="8 9">
    <name type="scientific">Rubus argutus</name>
    <name type="common">Southern blackberry</name>
    <dbReference type="NCBI Taxonomy" id="59490"/>
    <lineage>
        <taxon>Eukaryota</taxon>
        <taxon>Viridiplantae</taxon>
        <taxon>Streptophyta</taxon>
        <taxon>Embryophyta</taxon>
        <taxon>Tracheophyta</taxon>
        <taxon>Spermatophyta</taxon>
        <taxon>Magnoliopsida</taxon>
        <taxon>eudicotyledons</taxon>
        <taxon>Gunneridae</taxon>
        <taxon>Pentapetalae</taxon>
        <taxon>rosids</taxon>
        <taxon>fabids</taxon>
        <taxon>Rosales</taxon>
        <taxon>Rosaceae</taxon>
        <taxon>Rosoideae</taxon>
        <taxon>Rosoideae incertae sedis</taxon>
        <taxon>Rubus</taxon>
    </lineage>
</organism>
<protein>
    <recommendedName>
        <fullName evidence="7">MADS-box domain-containing protein</fullName>
    </recommendedName>
</protein>
<dbReference type="PROSITE" id="PS50066">
    <property type="entry name" value="MADS_BOX_2"/>
    <property type="match status" value="1"/>
</dbReference>
<gene>
    <name evidence="8" type="ORF">M0R45_036780</name>
</gene>
<dbReference type="InterPro" id="IPR002100">
    <property type="entry name" value="TF_MADSbox"/>
</dbReference>
<keyword evidence="4" id="KW-0804">Transcription</keyword>
<feature type="region of interest" description="Disordered" evidence="6">
    <location>
        <begin position="80"/>
        <end position="116"/>
    </location>
</feature>
<keyword evidence="3" id="KW-0238">DNA-binding</keyword>
<keyword evidence="5" id="KW-0539">Nucleus</keyword>
<proteinExistence type="predicted"/>
<feature type="domain" description="MADS-box" evidence="7">
    <location>
        <begin position="1"/>
        <end position="54"/>
    </location>
</feature>
<evidence type="ECO:0000256" key="6">
    <source>
        <dbReference type="SAM" id="MobiDB-lite"/>
    </source>
</evidence>
<evidence type="ECO:0000313" key="9">
    <source>
        <dbReference type="Proteomes" id="UP001457282"/>
    </source>
</evidence>
<evidence type="ECO:0000256" key="5">
    <source>
        <dbReference type="ARBA" id="ARBA00023242"/>
    </source>
</evidence>
<evidence type="ECO:0000256" key="1">
    <source>
        <dbReference type="ARBA" id="ARBA00004123"/>
    </source>
</evidence>
<evidence type="ECO:0000256" key="3">
    <source>
        <dbReference type="ARBA" id="ARBA00023125"/>
    </source>
</evidence>
<evidence type="ECO:0000313" key="8">
    <source>
        <dbReference type="EMBL" id="KAK9912948.1"/>
    </source>
</evidence>
<sequence>MELLPNQGSCKKMYRDRKLNILKKAEELAILCGIDVCVIMFQPSDKKTSTTTQPAPAAETWPQNPTQVNRIIRKYKTMLPATTNSPPSSTAPLAIKDTIPSSSSSSSSPSQNIPERNNINLDLSLSLPGSYDSNIKCLDKGKRKLHAADAGKDELYDHKLIRFDEQEAKLASLEAKQQAITDGIASLEANHV</sequence>
<dbReference type="Pfam" id="PF00319">
    <property type="entry name" value="SRF-TF"/>
    <property type="match status" value="1"/>
</dbReference>
<evidence type="ECO:0000256" key="4">
    <source>
        <dbReference type="ARBA" id="ARBA00023163"/>
    </source>
</evidence>
<feature type="compositionally biased region" description="Low complexity" evidence="6">
    <location>
        <begin position="100"/>
        <end position="110"/>
    </location>
</feature>
<dbReference type="GO" id="GO:0005634">
    <property type="term" value="C:nucleus"/>
    <property type="evidence" value="ECO:0007669"/>
    <property type="project" value="UniProtKB-SubCell"/>
</dbReference>
<keyword evidence="9" id="KW-1185">Reference proteome</keyword>
<dbReference type="EMBL" id="JBEDUW010000007">
    <property type="protein sequence ID" value="KAK9912948.1"/>
    <property type="molecule type" value="Genomic_DNA"/>
</dbReference>
<evidence type="ECO:0000259" key="7">
    <source>
        <dbReference type="PROSITE" id="PS50066"/>
    </source>
</evidence>
<accession>A0AAW1VZT5</accession>
<dbReference type="SUPFAM" id="SSF55455">
    <property type="entry name" value="SRF-like"/>
    <property type="match status" value="1"/>
</dbReference>
<dbReference type="GO" id="GO:0003677">
    <property type="term" value="F:DNA binding"/>
    <property type="evidence" value="ECO:0007669"/>
    <property type="project" value="UniProtKB-KW"/>
</dbReference>
<name>A0AAW1VZT5_RUBAR</name>
<feature type="compositionally biased region" description="Polar residues" evidence="6">
    <location>
        <begin position="80"/>
        <end position="91"/>
    </location>
</feature>
<dbReference type="SMART" id="SM00432">
    <property type="entry name" value="MADS"/>
    <property type="match status" value="1"/>
</dbReference>
<evidence type="ECO:0000256" key="2">
    <source>
        <dbReference type="ARBA" id="ARBA00023015"/>
    </source>
</evidence>
<dbReference type="InterPro" id="IPR036879">
    <property type="entry name" value="TF_MADSbox_sf"/>
</dbReference>
<reference evidence="8 9" key="1">
    <citation type="journal article" date="2023" name="G3 (Bethesda)">
        <title>A chromosome-length genome assembly and annotation of blackberry (Rubus argutus, cv. 'Hillquist').</title>
        <authorList>
            <person name="Bruna T."/>
            <person name="Aryal R."/>
            <person name="Dudchenko O."/>
            <person name="Sargent D.J."/>
            <person name="Mead D."/>
            <person name="Buti M."/>
            <person name="Cavallini A."/>
            <person name="Hytonen T."/>
            <person name="Andres J."/>
            <person name="Pham M."/>
            <person name="Weisz D."/>
            <person name="Mascagni F."/>
            <person name="Usai G."/>
            <person name="Natali L."/>
            <person name="Bassil N."/>
            <person name="Fernandez G.E."/>
            <person name="Lomsadze A."/>
            <person name="Armour M."/>
            <person name="Olukolu B."/>
            <person name="Poorten T."/>
            <person name="Britton C."/>
            <person name="Davik J."/>
            <person name="Ashrafi H."/>
            <person name="Aiden E.L."/>
            <person name="Borodovsky M."/>
            <person name="Worthington M."/>
        </authorList>
    </citation>
    <scope>NUCLEOTIDE SEQUENCE [LARGE SCALE GENOMIC DNA]</scope>
    <source>
        <strain evidence="8">PI 553951</strain>
    </source>
</reference>
<dbReference type="AlphaFoldDB" id="A0AAW1VZT5"/>
<dbReference type="Gene3D" id="3.40.1810.10">
    <property type="entry name" value="Transcription factor, MADS-box"/>
    <property type="match status" value="1"/>
</dbReference>
<dbReference type="GO" id="GO:0046983">
    <property type="term" value="F:protein dimerization activity"/>
    <property type="evidence" value="ECO:0007669"/>
    <property type="project" value="InterPro"/>
</dbReference>
<comment type="subcellular location">
    <subcellularLocation>
        <location evidence="1">Nucleus</location>
    </subcellularLocation>
</comment>
<keyword evidence="2" id="KW-0805">Transcription regulation</keyword>
<dbReference type="Proteomes" id="UP001457282">
    <property type="component" value="Unassembled WGS sequence"/>
</dbReference>
<comment type="caution">
    <text evidence="8">The sequence shown here is derived from an EMBL/GenBank/DDBJ whole genome shotgun (WGS) entry which is preliminary data.</text>
</comment>